<feature type="signal peptide" evidence="6">
    <location>
        <begin position="1"/>
        <end position="26"/>
    </location>
</feature>
<comment type="subcellular location">
    <subcellularLocation>
        <location evidence="1">Membrane</location>
        <topology evidence="1">Multi-pass membrane protein</topology>
    </subcellularLocation>
</comment>
<evidence type="ECO:0000256" key="3">
    <source>
        <dbReference type="ARBA" id="ARBA00022989"/>
    </source>
</evidence>
<evidence type="ECO:0000256" key="4">
    <source>
        <dbReference type="ARBA" id="ARBA00023136"/>
    </source>
</evidence>
<evidence type="ECO:0008006" key="9">
    <source>
        <dbReference type="Google" id="ProtNLM"/>
    </source>
</evidence>
<protein>
    <recommendedName>
        <fullName evidence="9">Holin</fullName>
    </recommendedName>
</protein>
<evidence type="ECO:0000313" key="7">
    <source>
        <dbReference type="EMBL" id="BBL06480.1"/>
    </source>
</evidence>
<evidence type="ECO:0000313" key="8">
    <source>
        <dbReference type="Proteomes" id="UP000319374"/>
    </source>
</evidence>
<evidence type="ECO:0000256" key="5">
    <source>
        <dbReference type="SAM" id="Phobius"/>
    </source>
</evidence>
<dbReference type="GO" id="GO:0016020">
    <property type="term" value="C:membrane"/>
    <property type="evidence" value="ECO:0007669"/>
    <property type="project" value="UniProtKB-SubCell"/>
</dbReference>
<keyword evidence="6" id="KW-0732">Signal</keyword>
<dbReference type="Pfam" id="PF05105">
    <property type="entry name" value="Phage_holin_4_1"/>
    <property type="match status" value="1"/>
</dbReference>
<gene>
    <name evidence="7" type="ORF">A5CPEGH6_11180</name>
</gene>
<accession>A0A4Y1WZW4</accession>
<name>A0A4Y1WZW4_9BACT</name>
<dbReference type="AlphaFoldDB" id="A0A4Y1WZW4"/>
<evidence type="ECO:0000256" key="1">
    <source>
        <dbReference type="ARBA" id="ARBA00004141"/>
    </source>
</evidence>
<keyword evidence="4 5" id="KW-0472">Membrane</keyword>
<evidence type="ECO:0000256" key="2">
    <source>
        <dbReference type="ARBA" id="ARBA00022692"/>
    </source>
</evidence>
<dbReference type="EMBL" id="AP019736">
    <property type="protein sequence ID" value="BBL06480.1"/>
    <property type="molecule type" value="Genomic_DNA"/>
</dbReference>
<dbReference type="KEGG" id="ada:A5CPEGH6_11180"/>
<proteinExistence type="predicted"/>
<keyword evidence="3 5" id="KW-1133">Transmembrane helix</keyword>
<organism evidence="7 8">
    <name type="scientific">Alistipes dispar</name>
    <dbReference type="NCBI Taxonomy" id="2585119"/>
    <lineage>
        <taxon>Bacteria</taxon>
        <taxon>Pseudomonadati</taxon>
        <taxon>Bacteroidota</taxon>
        <taxon>Bacteroidia</taxon>
        <taxon>Bacteroidales</taxon>
        <taxon>Rikenellaceae</taxon>
        <taxon>Alistipes</taxon>
    </lineage>
</organism>
<evidence type="ECO:0000256" key="6">
    <source>
        <dbReference type="SAM" id="SignalP"/>
    </source>
</evidence>
<dbReference type="RefSeq" id="WP_141428295.1">
    <property type="nucleotide sequence ID" value="NZ_AP019736.1"/>
</dbReference>
<dbReference type="GeneID" id="98673095"/>
<dbReference type="InterPro" id="IPR006480">
    <property type="entry name" value="Phage_holin_4_1"/>
</dbReference>
<sequence>MEALYRCVSGLAAGAAALFAPIGPMAATTAAFIGIDFLTGVAADRAAARREGRTWYFESREAWRTVLKLALALTAIAMAWLIDRCVLGFTRLDTARLFAGFICGVEMWSFLENAAQLSDAPLFRRLRRYARRRIGKEAGR</sequence>
<keyword evidence="2 5" id="KW-0812">Transmembrane</keyword>
<keyword evidence="8" id="KW-1185">Reference proteome</keyword>
<dbReference type="Proteomes" id="UP000319374">
    <property type="component" value="Chromosome"/>
</dbReference>
<feature type="transmembrane region" description="Helical" evidence="5">
    <location>
        <begin position="62"/>
        <end position="82"/>
    </location>
</feature>
<feature type="chain" id="PRO_5021191066" description="Holin" evidence="6">
    <location>
        <begin position="27"/>
        <end position="140"/>
    </location>
</feature>
<reference evidence="8" key="1">
    <citation type="submission" date="2019-06" db="EMBL/GenBank/DDBJ databases">
        <title>Alistipes onderdonkii subsp. vulgaris subsp. nov., Alistipes dispar sp. nov. and Alistipes communis sp. nov., isolated from human faeces, and creation of Alistipes onderdonkii subsp. onderdonkii subsp. nov.</title>
        <authorList>
            <person name="Sakamoto M."/>
            <person name="Ikeyama N."/>
            <person name="Ogata Y."/>
            <person name="Suda W."/>
            <person name="Iino T."/>
            <person name="Hattori M."/>
            <person name="Ohkuma M."/>
        </authorList>
    </citation>
    <scope>NUCLEOTIDE SEQUENCE [LARGE SCALE GENOMIC DNA]</scope>
    <source>
        <strain evidence="8">5CPEGH6</strain>
    </source>
</reference>
<dbReference type="OrthoDB" id="1001462at2"/>